<evidence type="ECO:0000313" key="9">
    <source>
        <dbReference type="RefSeq" id="XP_002661941.1"/>
    </source>
</evidence>
<proteinExistence type="predicted"/>
<evidence type="ECO:0000256" key="1">
    <source>
        <dbReference type="ARBA" id="ARBA00022723"/>
    </source>
</evidence>
<feature type="domain" description="THAP-type" evidence="7">
    <location>
        <begin position="159"/>
        <end position="241"/>
    </location>
</feature>
<keyword evidence="2 5" id="KW-0863">Zinc-finger</keyword>
<dbReference type="PANTHER" id="PTHR31751">
    <property type="entry name" value="SI:CH211-108C17.2-RELATED-RELATED"/>
    <property type="match status" value="1"/>
</dbReference>
<dbReference type="RefSeq" id="XP_073804431.1">
    <property type="nucleotide sequence ID" value="XM_073948330.1"/>
</dbReference>
<feature type="compositionally biased region" description="Low complexity" evidence="6">
    <location>
        <begin position="359"/>
        <end position="371"/>
    </location>
</feature>
<dbReference type="Proteomes" id="UP000000437">
    <property type="component" value="Chromosome 4"/>
</dbReference>
<dbReference type="FunCoup" id="A0A8M1RLR9">
    <property type="interactions" value="11"/>
</dbReference>
<feature type="region of interest" description="Disordered" evidence="6">
    <location>
        <begin position="309"/>
        <end position="371"/>
    </location>
</feature>
<dbReference type="SMART" id="SM00980">
    <property type="entry name" value="THAP"/>
    <property type="match status" value="1"/>
</dbReference>
<dbReference type="PANTHER" id="PTHR31751:SF44">
    <property type="entry name" value="SI:CH211-211K8.4-RELATED"/>
    <property type="match status" value="1"/>
</dbReference>
<dbReference type="RefSeq" id="XP_002661941.1">
    <property type="nucleotide sequence ID" value="XM_002661895.6"/>
</dbReference>
<feature type="compositionally biased region" description="Acidic residues" evidence="6">
    <location>
        <begin position="349"/>
        <end position="358"/>
    </location>
</feature>
<dbReference type="SUPFAM" id="SSF57716">
    <property type="entry name" value="Glucocorticoid receptor-like (DNA-binding domain)"/>
    <property type="match status" value="1"/>
</dbReference>
<dbReference type="GeneID" id="327369"/>
<dbReference type="OrthoDB" id="5967653at2759"/>
<evidence type="ECO:0000256" key="6">
    <source>
        <dbReference type="SAM" id="MobiDB-lite"/>
    </source>
</evidence>
<evidence type="ECO:0000259" key="7">
    <source>
        <dbReference type="PROSITE" id="PS50950"/>
    </source>
</evidence>
<evidence type="ECO:0000313" key="8">
    <source>
        <dbReference type="Proteomes" id="UP000000437"/>
    </source>
</evidence>
<keyword evidence="8" id="KW-1185">Reference proteome</keyword>
<sequence>MDPVKLESEDVKIEEEALAVKKEESEEQPGSTQQVLQPMMGLSQPVLQPVIGSAQPVLQQMMGLSQPVLQQIMGSGQPVLQPVIGSGQPVLQQMMGLTQPVLQSVIGSGQPVLQQMMGSAIVLSQPLQLVQQVPQNQSARSAVMIVRQPDRAPQKGVDHGYKCFVPDCTSDVSTLHTLPADKSSQEVWLKFIYDRIPAHVNSKVMVCSAHFTPDCFTNQGMFQAGFASRLILKKGAVPTIPAPKMLTPKASTLQPKKPATTIPRFLDKFCQTDAPAFSNKGTQLGVRALSSKVRSKAVQASVPSKSIGTITTEMWPSPPKRARVEYEEEDEEEMEEDFPEESDPKDSDYDPAESETAESPDSPDSADSEIPAAAPKVPAHKDAKFVVFEQCLLSLFERCPVCSRACKVRPTRMGTYISVNQLCPNCEFSRQWSSQPLIASTPVGNLQLSAAIYFSGLSYIRIQRMFKGMNLKMNLYSTFRRHAKMFLEPTIIHKWNQDQNALLQKMSRGHEVVLAGKMRADSAGKTLTYGSYSMVDLQTKLVVDVQLVQSAECEGKDQMQTEGLRRSLERLQESGVKLSCLVTDTNTPVQTLLKERNIRHYYDVRHVAKGLSKKMEDVSKEKGCGLVKKWNKTICGHLHYSATTSESGQEKISKWRSIINHLQDVHTHDDPIFPQCHHSQRLTKDSSRWFQPGSRPLCRLEKVLMNQRVLSDVEMLSPHPQTSTLQSFNRLVSQFAPEDINFPFIGMLCRLYLAAMQFNECRSAVEKTTGRAKHTHPPPSAHDESANTEETFSYIANLMDRLFEEVVHDPVPYLEVLQQIPVPQSEVNV</sequence>
<keyword evidence="3" id="KW-0862">Zinc</keyword>
<dbReference type="AlphaFoldDB" id="A0A8M1RLR9"/>
<reference evidence="9" key="1">
    <citation type="submission" date="2025-08" db="UniProtKB">
        <authorList>
            <consortium name="RefSeq"/>
        </authorList>
    </citation>
    <scope>IDENTIFICATION</scope>
    <source>
        <strain evidence="9">Tuebingen</strain>
        <tissue evidence="9">Fibroblasts and whole tissue</tissue>
    </source>
</reference>
<dbReference type="GO" id="GO:0008270">
    <property type="term" value="F:zinc ion binding"/>
    <property type="evidence" value="ECO:0007669"/>
    <property type="project" value="UniProtKB-KW"/>
</dbReference>
<evidence type="ECO:0000256" key="4">
    <source>
        <dbReference type="ARBA" id="ARBA00023125"/>
    </source>
</evidence>
<name>A0A8M1RLR9_DANRE</name>
<dbReference type="Pfam" id="PF05485">
    <property type="entry name" value="THAP"/>
    <property type="match status" value="1"/>
</dbReference>
<keyword evidence="1" id="KW-0479">Metal-binding</keyword>
<dbReference type="KEGG" id="dre:327369"/>
<evidence type="ECO:0000313" key="10">
    <source>
        <dbReference type="ZFIN" id="ZDB-GENE-091204-408"/>
    </source>
</evidence>
<keyword evidence="4 5" id="KW-0238">DNA-binding</keyword>
<gene>
    <name evidence="9 10" type="primary">si:ch73-389k6.1</name>
</gene>
<dbReference type="ZFIN" id="ZDB-GENE-091204-408">
    <property type="gene designation" value="si:ch73-389k6.1"/>
</dbReference>
<feature type="compositionally biased region" description="Acidic residues" evidence="6">
    <location>
        <begin position="326"/>
        <end position="341"/>
    </location>
</feature>
<dbReference type="PROSITE" id="PS50950">
    <property type="entry name" value="ZF_THAP"/>
    <property type="match status" value="1"/>
</dbReference>
<dbReference type="SMART" id="SM00692">
    <property type="entry name" value="DM3"/>
    <property type="match status" value="1"/>
</dbReference>
<dbReference type="AGR" id="ZFIN:ZDB-GENE-091204-408"/>
<protein>
    <submittedName>
        <fullName evidence="9">Uncharacterized protein si:ch73-389k6.1 isoform X1</fullName>
    </submittedName>
</protein>
<accession>A0A8M1RLR9</accession>
<organism evidence="8 9">
    <name type="scientific">Danio rerio</name>
    <name type="common">Zebrafish</name>
    <name type="synonym">Brachydanio rerio</name>
    <dbReference type="NCBI Taxonomy" id="7955"/>
    <lineage>
        <taxon>Eukaryota</taxon>
        <taxon>Metazoa</taxon>
        <taxon>Chordata</taxon>
        <taxon>Craniata</taxon>
        <taxon>Vertebrata</taxon>
        <taxon>Euteleostomi</taxon>
        <taxon>Actinopterygii</taxon>
        <taxon>Neopterygii</taxon>
        <taxon>Teleostei</taxon>
        <taxon>Ostariophysi</taxon>
        <taxon>Cypriniformes</taxon>
        <taxon>Danionidae</taxon>
        <taxon>Danioninae</taxon>
        <taxon>Danio</taxon>
    </lineage>
</organism>
<evidence type="ECO:0000256" key="2">
    <source>
        <dbReference type="ARBA" id="ARBA00022771"/>
    </source>
</evidence>
<evidence type="ECO:0000256" key="5">
    <source>
        <dbReference type="PROSITE-ProRule" id="PRU00309"/>
    </source>
</evidence>
<dbReference type="GO" id="GO:0003677">
    <property type="term" value="F:DNA binding"/>
    <property type="evidence" value="ECO:0007669"/>
    <property type="project" value="UniProtKB-UniRule"/>
</dbReference>
<evidence type="ECO:0000256" key="3">
    <source>
        <dbReference type="ARBA" id="ARBA00022833"/>
    </source>
</evidence>
<dbReference type="InterPro" id="IPR006612">
    <property type="entry name" value="THAP_Znf"/>
</dbReference>